<dbReference type="InterPro" id="IPR017900">
    <property type="entry name" value="4Fe4S_Fe_S_CS"/>
</dbReference>
<dbReference type="InterPro" id="IPR001041">
    <property type="entry name" value="2Fe-2S_ferredoxin-type"/>
</dbReference>
<proteinExistence type="inferred from homology"/>
<organism evidence="11">
    <name type="scientific">Acanthamoeba castellanii</name>
    <name type="common">Amoeba</name>
    <dbReference type="NCBI Taxonomy" id="5755"/>
    <lineage>
        <taxon>Eukaryota</taxon>
        <taxon>Amoebozoa</taxon>
        <taxon>Discosea</taxon>
        <taxon>Longamoebia</taxon>
        <taxon>Centramoebida</taxon>
        <taxon>Acanthamoebidae</taxon>
        <taxon>Acanthamoeba</taxon>
    </lineage>
</organism>
<protein>
    <submittedName>
        <fullName evidence="11">FeFe-hydrogenase</fullName>
    </submittedName>
</protein>
<evidence type="ECO:0000256" key="8">
    <source>
        <dbReference type="SAM" id="MobiDB-lite"/>
    </source>
</evidence>
<dbReference type="InterPro" id="IPR009016">
    <property type="entry name" value="Fe_hydrogenase"/>
</dbReference>
<dbReference type="Pfam" id="PF13510">
    <property type="entry name" value="Fer2_4"/>
    <property type="match status" value="1"/>
</dbReference>
<reference evidence="11" key="1">
    <citation type="journal article" date="2013" name="PLoS ONE">
        <title>Evidence for a hydrogenosomal-type anaerobic ATP generation pathway in Acanthamoeba castellanii.</title>
        <authorList>
            <person name="Leger M.M."/>
            <person name="Gawryluk R.M."/>
            <person name="Gray M.W."/>
            <person name="Roger A.J."/>
        </authorList>
    </citation>
    <scope>NUCLEOTIDE SEQUENCE</scope>
    <source>
        <strain evidence="11">Neff</strain>
    </source>
</reference>
<dbReference type="Gene3D" id="3.40.950.10">
    <property type="entry name" value="Fe-only Hydrogenase (Larger Subunit), Chain L, domain 3"/>
    <property type="match status" value="1"/>
</dbReference>
<dbReference type="InterPro" id="IPR036010">
    <property type="entry name" value="2Fe-2S_ferredoxin-like_sf"/>
</dbReference>
<keyword evidence="4" id="KW-0479">Metal-binding</keyword>
<evidence type="ECO:0000256" key="1">
    <source>
        <dbReference type="ARBA" id="ARBA00001966"/>
    </source>
</evidence>
<dbReference type="InterPro" id="IPR004108">
    <property type="entry name" value="Fe_hydrogenase_lsu_C"/>
</dbReference>
<dbReference type="SUPFAM" id="SSF54292">
    <property type="entry name" value="2Fe-2S ferredoxin-like"/>
    <property type="match status" value="1"/>
</dbReference>
<dbReference type="InterPro" id="IPR019574">
    <property type="entry name" value="NADH_UbQ_OxRdtase_Gsu_4Fe4S-bd"/>
</dbReference>
<dbReference type="GO" id="GO:0051539">
    <property type="term" value="F:4 iron, 4 sulfur cluster binding"/>
    <property type="evidence" value="ECO:0007669"/>
    <property type="project" value="UniProtKB-KW"/>
</dbReference>
<dbReference type="PROSITE" id="PS51379">
    <property type="entry name" value="4FE4S_FER_2"/>
    <property type="match status" value="2"/>
</dbReference>
<dbReference type="Gene3D" id="3.30.70.20">
    <property type="match status" value="1"/>
</dbReference>
<dbReference type="NCBIfam" id="TIGR02512">
    <property type="entry name" value="FeFe_hydrog_A"/>
    <property type="match status" value="1"/>
</dbReference>
<keyword evidence="5" id="KW-0677">Repeat</keyword>
<feature type="domain" description="4Fe-4S His(Cys)3-ligated-type" evidence="10">
    <location>
        <begin position="152"/>
        <end position="191"/>
    </location>
</feature>
<evidence type="ECO:0000256" key="3">
    <source>
        <dbReference type="ARBA" id="ARBA00022485"/>
    </source>
</evidence>
<dbReference type="Gene3D" id="3.10.20.740">
    <property type="match status" value="1"/>
</dbReference>
<dbReference type="PROSITE" id="PS51839">
    <property type="entry name" value="4FE4S_HC3"/>
    <property type="match status" value="1"/>
</dbReference>
<keyword evidence="3" id="KW-0004">4Fe-4S</keyword>
<evidence type="ECO:0000256" key="5">
    <source>
        <dbReference type="ARBA" id="ARBA00022737"/>
    </source>
</evidence>
<dbReference type="EMBL" id="GANQ01000001">
    <property type="protein sequence ID" value="JAC89001.1"/>
    <property type="molecule type" value="Transcribed_RNA"/>
</dbReference>
<dbReference type="PROSITE" id="PS00641">
    <property type="entry name" value="COMPLEX1_75K_1"/>
    <property type="match status" value="1"/>
</dbReference>
<evidence type="ECO:0000256" key="7">
    <source>
        <dbReference type="ARBA" id="ARBA00023014"/>
    </source>
</evidence>
<sequence>MKKHMTMRRLPWNAVARSLGCTTTSRCAAGLRVRGTATTSSGTGSAASAADRLKQLTQLKADFDPLGKEVEKKLVNVTINGTPRQVAEGLSIVEACRLFKVEVPTLCYHPMLTIVGQCRLCLVQLANRQGKLVAGCATHVEEGMDIITESETLTQNVLSNLQLLRCRHPNACMTCEADGHCEFQNLVYKFKVEELLPQYHRDRSHTRDASSHSVVRDMNKCVLCTRCIRACSQVQGMHILGMIGRGAEEEVSTINFLPLNQTACISCGQCTAVCPVGALVEKTHSHEVESGLRHKAKEGKIYVAHTAPAVRVAISEEFNMAPGTVSTGKLVSALKELGFDYVFDTNFAADVTIMEEGYEFIRRLQSNDNLPMFTSCCPGWVNLVEKSYPELMPHLSTCKSPQGMMGTLVKTYFAQKLGVNPDRIVTVSIMPCVAKKDEIARPQLSMEIEDSKGEKRRVQDTDYVLTTRELGHLIQRHRIPFVSLGDKEFDTPLGLTTGAGALFGATGGVMEAALRTTYEVMTGKPLPKVELTAVRGYSAVRKASVMIGDREVRVAVVHGTKKVREVVEAVLSGDQSFDLIEVMACPGGCVGGGGEPKTSAVDPDVIRKRIDAIYSIDERKQLRRSHENPAVQELYKTFLRGEPNSAEAHHLLHTHYTDRTSEVKSRSDEAFGRVPPALELKPADHPHH</sequence>
<dbReference type="Pfam" id="PF02256">
    <property type="entry name" value="Fe_hyd_SSU"/>
    <property type="match status" value="1"/>
</dbReference>
<accession>A0A090XA28</accession>
<dbReference type="SUPFAM" id="SSF54862">
    <property type="entry name" value="4Fe-4S ferredoxins"/>
    <property type="match status" value="1"/>
</dbReference>
<dbReference type="Pfam" id="PF10588">
    <property type="entry name" value="NADH-G_4Fe-4S_3"/>
    <property type="match status" value="1"/>
</dbReference>
<dbReference type="PANTHER" id="PTHR11615">
    <property type="entry name" value="NITRATE, FORMATE, IRON DEHYDROGENASE"/>
    <property type="match status" value="1"/>
</dbReference>
<dbReference type="PROSITE" id="PS00198">
    <property type="entry name" value="4FE4S_FER_1"/>
    <property type="match status" value="1"/>
</dbReference>
<comment type="similarity">
    <text evidence="2">Belongs to the NARF family.</text>
</comment>
<dbReference type="InterPro" id="IPR050340">
    <property type="entry name" value="Cytosolic_Fe-S_CAF"/>
</dbReference>
<dbReference type="Pfam" id="PF22117">
    <property type="entry name" value="Fer4_Nqo3"/>
    <property type="match status" value="1"/>
</dbReference>
<dbReference type="GO" id="GO:0042773">
    <property type="term" value="P:ATP synthesis coupled electron transport"/>
    <property type="evidence" value="ECO:0007669"/>
    <property type="project" value="InterPro"/>
</dbReference>
<dbReference type="AlphaFoldDB" id="A0A090XA28"/>
<keyword evidence="7" id="KW-0411">Iron-sulfur</keyword>
<feature type="region of interest" description="Disordered" evidence="8">
    <location>
        <begin position="657"/>
        <end position="688"/>
    </location>
</feature>
<dbReference type="CDD" id="cd00207">
    <property type="entry name" value="fer2"/>
    <property type="match status" value="1"/>
</dbReference>
<evidence type="ECO:0000259" key="9">
    <source>
        <dbReference type="PROSITE" id="PS51379"/>
    </source>
</evidence>
<dbReference type="GO" id="GO:0005506">
    <property type="term" value="F:iron ion binding"/>
    <property type="evidence" value="ECO:0007669"/>
    <property type="project" value="InterPro"/>
</dbReference>
<evidence type="ECO:0000313" key="11">
    <source>
        <dbReference type="EMBL" id="JAC89001.1"/>
    </source>
</evidence>
<dbReference type="SMART" id="SM00902">
    <property type="entry name" value="Fe_hyd_SSU"/>
    <property type="match status" value="1"/>
</dbReference>
<comment type="cofactor">
    <cofactor evidence="1">
        <name>[4Fe-4S] cluster</name>
        <dbReference type="ChEBI" id="CHEBI:49883"/>
    </cofactor>
</comment>
<dbReference type="Pfam" id="PF02906">
    <property type="entry name" value="Fe_hyd_lg_C"/>
    <property type="match status" value="1"/>
</dbReference>
<dbReference type="InterPro" id="IPR003149">
    <property type="entry name" value="Fe_hydrogenase_ssu"/>
</dbReference>
<keyword evidence="6" id="KW-0408">Iron</keyword>
<dbReference type="InterPro" id="IPR013352">
    <property type="entry name" value="Fe_hydrogenase_subset"/>
</dbReference>
<feature type="domain" description="4Fe-4S ferredoxin-type" evidence="9">
    <location>
        <begin position="212"/>
        <end position="242"/>
    </location>
</feature>
<feature type="compositionally biased region" description="Basic and acidic residues" evidence="8">
    <location>
        <begin position="657"/>
        <end position="671"/>
    </location>
</feature>
<name>A0A090XA28_ACACA</name>
<dbReference type="InterPro" id="IPR054351">
    <property type="entry name" value="NADH_UbQ_OxRdtase_ferredoxin"/>
</dbReference>
<evidence type="ECO:0000256" key="6">
    <source>
        <dbReference type="ARBA" id="ARBA00023004"/>
    </source>
</evidence>
<dbReference type="InterPro" id="IPR036991">
    <property type="entry name" value="Fe_hydrogenase_ssu_sf"/>
</dbReference>
<evidence type="ECO:0000259" key="10">
    <source>
        <dbReference type="PROSITE" id="PS51839"/>
    </source>
</evidence>
<dbReference type="GO" id="GO:0016020">
    <property type="term" value="C:membrane"/>
    <property type="evidence" value="ECO:0007669"/>
    <property type="project" value="InterPro"/>
</dbReference>
<evidence type="ECO:0000256" key="2">
    <source>
        <dbReference type="ARBA" id="ARBA00006596"/>
    </source>
</evidence>
<dbReference type="SUPFAM" id="SSF53920">
    <property type="entry name" value="Fe-only hydrogenase"/>
    <property type="match status" value="1"/>
</dbReference>
<dbReference type="Gene3D" id="3.40.50.1780">
    <property type="match status" value="1"/>
</dbReference>
<dbReference type="GO" id="GO:0008137">
    <property type="term" value="F:NADH dehydrogenase (ubiquinone) activity"/>
    <property type="evidence" value="ECO:0007669"/>
    <property type="project" value="InterPro"/>
</dbReference>
<dbReference type="SMART" id="SM00929">
    <property type="entry name" value="NADH-G_4Fe-4S_3"/>
    <property type="match status" value="1"/>
</dbReference>
<dbReference type="InterPro" id="IPR017896">
    <property type="entry name" value="4Fe4S_Fe-S-bd"/>
</dbReference>
<dbReference type="GO" id="GO:0008901">
    <property type="term" value="F:ferredoxin hydrogenase activity"/>
    <property type="evidence" value="ECO:0007669"/>
    <property type="project" value="InterPro"/>
</dbReference>
<feature type="domain" description="4Fe-4S ferredoxin-type" evidence="9">
    <location>
        <begin position="255"/>
        <end position="284"/>
    </location>
</feature>
<dbReference type="FunFam" id="3.30.70.20:FF:000035">
    <property type="entry name" value="Iron hydrogenase 1"/>
    <property type="match status" value="1"/>
</dbReference>
<evidence type="ECO:0000256" key="4">
    <source>
        <dbReference type="ARBA" id="ARBA00022723"/>
    </source>
</evidence>
<dbReference type="Gene3D" id="4.10.260.20">
    <property type="entry name" value="Iron hydrogenase, small subunit"/>
    <property type="match status" value="1"/>
</dbReference>
<dbReference type="InterPro" id="IPR000283">
    <property type="entry name" value="NADH_UbQ_OxRdtase_75kDa_su_CS"/>
</dbReference>